<sequence length="319" mass="35043">MSQLSQLPSPGPAEPIELKKRRKAHPKPVPCHFVDAGSGRDPASLVGKHMVTRTSYDGGESGFFAFDVVEEKDPVVLVSDRVKAEGWKLGYAQEGFRMLKAAARGKACRIMEARTVAMARYKRCIGPDGLPIAATHDEVEAVIGLAFKLEGMAYTTYFWCERAGVCDAGDGDCEHYGDLWIADSGEIEVKDITNARDRALVKRANFREIKKDSTWLLINTAKGTREQSSAGVESGPPAAPVDLTGHPEWHPINSRPVPSGALHLAVNRWLAEQEQIDPNANDTSSGWYTTSDDATEYDPEQIKEESNLSEEDQDDVIDK</sequence>
<evidence type="ECO:0000313" key="2">
    <source>
        <dbReference type="EMBL" id="KAK6346595.1"/>
    </source>
</evidence>
<proteinExistence type="predicted"/>
<keyword evidence="3" id="KW-1185">Reference proteome</keyword>
<evidence type="ECO:0000313" key="3">
    <source>
        <dbReference type="Proteomes" id="UP001375240"/>
    </source>
</evidence>
<dbReference type="Proteomes" id="UP001375240">
    <property type="component" value="Unassembled WGS sequence"/>
</dbReference>
<comment type="caution">
    <text evidence="2">The sequence shown here is derived from an EMBL/GenBank/DDBJ whole genome shotgun (WGS) entry which is preliminary data.</text>
</comment>
<feature type="compositionally biased region" description="Acidic residues" evidence="1">
    <location>
        <begin position="307"/>
        <end position="319"/>
    </location>
</feature>
<gene>
    <name evidence="2" type="ORF">TWF696_006717</name>
</gene>
<feature type="region of interest" description="Disordered" evidence="1">
    <location>
        <begin position="273"/>
        <end position="319"/>
    </location>
</feature>
<dbReference type="AlphaFoldDB" id="A0AAV9UQL4"/>
<feature type="region of interest" description="Disordered" evidence="1">
    <location>
        <begin position="1"/>
        <end position="29"/>
    </location>
</feature>
<organism evidence="2 3">
    <name type="scientific">Orbilia brochopaga</name>
    <dbReference type="NCBI Taxonomy" id="3140254"/>
    <lineage>
        <taxon>Eukaryota</taxon>
        <taxon>Fungi</taxon>
        <taxon>Dikarya</taxon>
        <taxon>Ascomycota</taxon>
        <taxon>Pezizomycotina</taxon>
        <taxon>Orbiliomycetes</taxon>
        <taxon>Orbiliales</taxon>
        <taxon>Orbiliaceae</taxon>
        <taxon>Orbilia</taxon>
    </lineage>
</organism>
<name>A0AAV9UQL4_9PEZI</name>
<evidence type="ECO:0000256" key="1">
    <source>
        <dbReference type="SAM" id="MobiDB-lite"/>
    </source>
</evidence>
<accession>A0AAV9UQL4</accession>
<feature type="compositionally biased region" description="Polar residues" evidence="1">
    <location>
        <begin position="276"/>
        <end position="292"/>
    </location>
</feature>
<protein>
    <submittedName>
        <fullName evidence="2">Uncharacterized protein</fullName>
    </submittedName>
</protein>
<dbReference type="EMBL" id="JAVHNQ010000005">
    <property type="protein sequence ID" value="KAK6346595.1"/>
    <property type="molecule type" value="Genomic_DNA"/>
</dbReference>
<reference evidence="2 3" key="1">
    <citation type="submission" date="2019-10" db="EMBL/GenBank/DDBJ databases">
        <authorList>
            <person name="Palmer J.M."/>
        </authorList>
    </citation>
    <scope>NUCLEOTIDE SEQUENCE [LARGE SCALE GENOMIC DNA]</scope>
    <source>
        <strain evidence="2 3">TWF696</strain>
    </source>
</reference>